<dbReference type="AlphaFoldDB" id="A0A0F9RD71"/>
<protein>
    <recommendedName>
        <fullName evidence="1">SH3b domain-containing protein</fullName>
    </recommendedName>
</protein>
<name>A0A0F9RD71_9ZZZZ</name>
<dbReference type="EMBL" id="LAZR01003733">
    <property type="protein sequence ID" value="KKN15223.1"/>
    <property type="molecule type" value="Genomic_DNA"/>
</dbReference>
<dbReference type="Pfam" id="PF08239">
    <property type="entry name" value="SH3_3"/>
    <property type="match status" value="1"/>
</dbReference>
<dbReference type="Gene3D" id="2.30.30.40">
    <property type="entry name" value="SH3 Domains"/>
    <property type="match status" value="1"/>
</dbReference>
<sequence>MTFKLTTTVLLGTALYVQPLLAQPMKRYVSADQLSVRSCPSTSCGRISWLLSGQKVTVAETQNGWARISKYYDASCKGGVSEYVDSGNASCSKDNGVSDGQFAEWVSLEYLAERSEEPRPPSNSSLVNALSNSDNFGKYKAVFIESTQKLIDDGQCTEADVVENGGWVKATGPNADLPVFFIYCGGFTVADRLYLDASSGRVFR</sequence>
<gene>
    <name evidence="2" type="ORF">LCGC14_0988270</name>
</gene>
<accession>A0A0F9RD71</accession>
<dbReference type="InterPro" id="IPR003646">
    <property type="entry name" value="SH3-like_bac-type"/>
</dbReference>
<reference evidence="2" key="1">
    <citation type="journal article" date="2015" name="Nature">
        <title>Complex archaea that bridge the gap between prokaryotes and eukaryotes.</title>
        <authorList>
            <person name="Spang A."/>
            <person name="Saw J.H."/>
            <person name="Jorgensen S.L."/>
            <person name="Zaremba-Niedzwiedzka K."/>
            <person name="Martijn J."/>
            <person name="Lind A.E."/>
            <person name="van Eijk R."/>
            <person name="Schleper C."/>
            <person name="Guy L."/>
            <person name="Ettema T.J."/>
        </authorList>
    </citation>
    <scope>NUCLEOTIDE SEQUENCE</scope>
</reference>
<dbReference type="PROSITE" id="PS51781">
    <property type="entry name" value="SH3B"/>
    <property type="match status" value="1"/>
</dbReference>
<organism evidence="2">
    <name type="scientific">marine sediment metagenome</name>
    <dbReference type="NCBI Taxonomy" id="412755"/>
    <lineage>
        <taxon>unclassified sequences</taxon>
        <taxon>metagenomes</taxon>
        <taxon>ecological metagenomes</taxon>
    </lineage>
</organism>
<evidence type="ECO:0000313" key="2">
    <source>
        <dbReference type="EMBL" id="KKN15223.1"/>
    </source>
</evidence>
<feature type="domain" description="SH3b" evidence="1">
    <location>
        <begin position="24"/>
        <end position="93"/>
    </location>
</feature>
<comment type="caution">
    <text evidence="2">The sequence shown here is derived from an EMBL/GenBank/DDBJ whole genome shotgun (WGS) entry which is preliminary data.</text>
</comment>
<evidence type="ECO:0000259" key="1">
    <source>
        <dbReference type="PROSITE" id="PS51781"/>
    </source>
</evidence>
<proteinExistence type="predicted"/>
<dbReference type="SMART" id="SM00287">
    <property type="entry name" value="SH3b"/>
    <property type="match status" value="1"/>
</dbReference>